<dbReference type="Gene3D" id="3.90.1140.10">
    <property type="entry name" value="Cyclic phosphodiesterase"/>
    <property type="match status" value="1"/>
</dbReference>
<dbReference type="EMBL" id="JAKFFV010000004">
    <property type="protein sequence ID" value="MCF2497929.1"/>
    <property type="molecule type" value="Genomic_DNA"/>
</dbReference>
<protein>
    <submittedName>
        <fullName evidence="1">2'-5' RNA ligase family protein</fullName>
    </submittedName>
</protein>
<dbReference type="GO" id="GO:0016874">
    <property type="term" value="F:ligase activity"/>
    <property type="evidence" value="ECO:0007669"/>
    <property type="project" value="UniProtKB-KW"/>
</dbReference>
<reference evidence="1" key="1">
    <citation type="submission" date="2022-01" db="EMBL/GenBank/DDBJ databases">
        <title>Novel species in genus Dyadobacter.</title>
        <authorList>
            <person name="Ma C."/>
        </authorList>
    </citation>
    <scope>NUCLEOTIDE SEQUENCE</scope>
    <source>
        <strain evidence="1">CY357</strain>
    </source>
</reference>
<keyword evidence="1" id="KW-0436">Ligase</keyword>
<proteinExistence type="predicted"/>
<comment type="caution">
    <text evidence="1">The sequence shown here is derived from an EMBL/GenBank/DDBJ whole genome shotgun (WGS) entry which is preliminary data.</text>
</comment>
<evidence type="ECO:0000313" key="2">
    <source>
        <dbReference type="Proteomes" id="UP001139411"/>
    </source>
</evidence>
<accession>A0A9X1QDQ5</accession>
<dbReference type="AlphaFoldDB" id="A0A9X1QDQ5"/>
<dbReference type="Pfam" id="PF13563">
    <property type="entry name" value="2_5_RNA_ligase2"/>
    <property type="match status" value="1"/>
</dbReference>
<dbReference type="RefSeq" id="WP_235177207.1">
    <property type="nucleotide sequence ID" value="NZ_JAKFFV010000004.1"/>
</dbReference>
<sequence length="182" mass="20753">MENKEVLQAANAAVISMNPPLVATLSIDPAAQAYFDDLRMRHFPKERNHLNAHLTLFNALPDEAWIFEKMQMLTGSQVAFEVKADQVMSLGGGTAFKIVSPELALLHRNLQTHYQEVLTNQDKQKRNFHITVQNKVEPAVAKSLQAELRATFEPFIFAAEGVHLWRYLGGQWKFLRTYRFNG</sequence>
<evidence type="ECO:0000313" key="1">
    <source>
        <dbReference type="EMBL" id="MCF2497929.1"/>
    </source>
</evidence>
<organism evidence="1 2">
    <name type="scientific">Dyadobacter chenhuakuii</name>
    <dbReference type="NCBI Taxonomy" id="2909339"/>
    <lineage>
        <taxon>Bacteria</taxon>
        <taxon>Pseudomonadati</taxon>
        <taxon>Bacteroidota</taxon>
        <taxon>Cytophagia</taxon>
        <taxon>Cytophagales</taxon>
        <taxon>Spirosomataceae</taxon>
        <taxon>Dyadobacter</taxon>
    </lineage>
</organism>
<dbReference type="Proteomes" id="UP001139411">
    <property type="component" value="Unassembled WGS sequence"/>
</dbReference>
<name>A0A9X1QDQ5_9BACT</name>
<gene>
    <name evidence="1" type="ORF">L0661_06405</name>
</gene>